<evidence type="ECO:0000313" key="3">
    <source>
        <dbReference type="EMBL" id="GIM14651.1"/>
    </source>
</evidence>
<keyword evidence="4" id="KW-1185">Reference proteome</keyword>
<comment type="caution">
    <text evidence="2">The sequence shown here is derived from an EMBL/GenBank/DDBJ whole genome shotgun (WGS) entry which is preliminary data.</text>
</comment>
<dbReference type="Proteomes" id="UP000747110">
    <property type="component" value="Unassembled WGS sequence"/>
</dbReference>
<dbReference type="OrthoDB" id="544827at2759"/>
<protein>
    <submittedName>
        <fullName evidence="2">Uncharacterized protein</fullName>
    </submittedName>
</protein>
<feature type="compositionally biased region" description="Gly residues" evidence="1">
    <location>
        <begin position="42"/>
        <end position="52"/>
    </location>
</feature>
<dbReference type="AlphaFoldDB" id="A0A8J4CV81"/>
<name>A0A8J4CV81_9CHLO</name>
<sequence>MHSSYKLHIMPRVTPYSWISVTLTILLGWQLTCLHALAAAKGSGGSKSGGSSGVSTASSSGSSRSTTYGRSVGVTTRYRIVGAAVLTYVYFHGQSYPATRFNYTDYYDDCALRNITAYQTGLNDSSIDPSVVASLPALLATSTTSGDLIAFNQTLYNATNGLIIDSPYCNYTTMYSTENGGGAIGVARMPLLFMLALAAIANWATSRAPISG</sequence>
<dbReference type="EMBL" id="BNCQ01000058">
    <property type="protein sequence ID" value="GIM14651.1"/>
    <property type="molecule type" value="Genomic_DNA"/>
</dbReference>
<reference evidence="2" key="1">
    <citation type="journal article" date="2021" name="Proc. Natl. Acad. Sci. U.S.A.">
        <title>Three genomes in the algal genus Volvox reveal the fate of a haploid sex-determining region after a transition to homothallism.</title>
        <authorList>
            <person name="Yamamoto K."/>
            <person name="Hamaji T."/>
            <person name="Kawai-Toyooka H."/>
            <person name="Matsuzaki R."/>
            <person name="Takahashi F."/>
            <person name="Nishimura Y."/>
            <person name="Kawachi M."/>
            <person name="Noguchi H."/>
            <person name="Minakuchi Y."/>
            <person name="Umen J.G."/>
            <person name="Toyoda A."/>
            <person name="Nozaki H."/>
        </authorList>
    </citation>
    <scope>NUCLEOTIDE SEQUENCE</scope>
    <source>
        <strain evidence="3">NIES-3785</strain>
        <strain evidence="2">NIES-3786</strain>
    </source>
</reference>
<evidence type="ECO:0000313" key="4">
    <source>
        <dbReference type="Proteomes" id="UP000747110"/>
    </source>
</evidence>
<feature type="region of interest" description="Disordered" evidence="1">
    <location>
        <begin position="41"/>
        <end position="69"/>
    </location>
</feature>
<evidence type="ECO:0000256" key="1">
    <source>
        <dbReference type="SAM" id="MobiDB-lite"/>
    </source>
</evidence>
<gene>
    <name evidence="2" type="ORF">Vretifemale_18155</name>
    <name evidence="3" type="ORF">Vretimale_17600</name>
</gene>
<dbReference type="Proteomes" id="UP000722791">
    <property type="component" value="Unassembled WGS sequence"/>
</dbReference>
<accession>A0A8J4CV81</accession>
<proteinExistence type="predicted"/>
<evidence type="ECO:0000313" key="2">
    <source>
        <dbReference type="EMBL" id="GIL90513.1"/>
    </source>
</evidence>
<dbReference type="EMBL" id="BNCP01000057">
    <property type="protein sequence ID" value="GIL90513.1"/>
    <property type="molecule type" value="Genomic_DNA"/>
</dbReference>
<organism evidence="2 4">
    <name type="scientific">Volvox reticuliferus</name>
    <dbReference type="NCBI Taxonomy" id="1737510"/>
    <lineage>
        <taxon>Eukaryota</taxon>
        <taxon>Viridiplantae</taxon>
        <taxon>Chlorophyta</taxon>
        <taxon>core chlorophytes</taxon>
        <taxon>Chlorophyceae</taxon>
        <taxon>CS clade</taxon>
        <taxon>Chlamydomonadales</taxon>
        <taxon>Volvocaceae</taxon>
        <taxon>Volvox</taxon>
    </lineage>
</organism>
<feature type="compositionally biased region" description="Low complexity" evidence="1">
    <location>
        <begin position="53"/>
        <end position="69"/>
    </location>
</feature>